<dbReference type="RefSeq" id="XP_024685579.1">
    <property type="nucleotide sequence ID" value="XM_024825514.1"/>
</dbReference>
<keyword evidence="2" id="KW-1185">Reference proteome</keyword>
<organism evidence="1 2">
    <name type="scientific">Aspergillus novofumigatus (strain IBT 16806)</name>
    <dbReference type="NCBI Taxonomy" id="1392255"/>
    <lineage>
        <taxon>Eukaryota</taxon>
        <taxon>Fungi</taxon>
        <taxon>Dikarya</taxon>
        <taxon>Ascomycota</taxon>
        <taxon>Pezizomycotina</taxon>
        <taxon>Eurotiomycetes</taxon>
        <taxon>Eurotiomycetidae</taxon>
        <taxon>Eurotiales</taxon>
        <taxon>Aspergillaceae</taxon>
        <taxon>Aspergillus</taxon>
        <taxon>Aspergillus subgen. Fumigati</taxon>
    </lineage>
</organism>
<protein>
    <submittedName>
        <fullName evidence="1">Uncharacterized protein</fullName>
    </submittedName>
</protein>
<evidence type="ECO:0000313" key="1">
    <source>
        <dbReference type="EMBL" id="PKX96984.1"/>
    </source>
</evidence>
<comment type="caution">
    <text evidence="1">The sequence shown here is derived from an EMBL/GenBank/DDBJ whole genome shotgun (WGS) entry which is preliminary data.</text>
</comment>
<gene>
    <name evidence="1" type="ORF">P174DRAFT_428472</name>
</gene>
<sequence>MDRSERKQKPSPFVRSFLKYISQHRHRVPVPDELTITPPNTAVEEQNEVQASGTWNENGMELDRPAAQPDASNDRLAQRLYFTPTHLTPNKFVWNMKKLRQLVLLVSGLDLITLVSSPCRVHSQDMFKAVSERSCQGNIDGCRLIYSHSDEWTGSLIFPKVWRLFLNSKDRKLLLFARHLAINFSADPQSRKHVASLYNSSLVIKPLPKMRTGQDK</sequence>
<proteinExistence type="predicted"/>
<dbReference type="EMBL" id="MSZS01000002">
    <property type="protein sequence ID" value="PKX96984.1"/>
    <property type="molecule type" value="Genomic_DNA"/>
</dbReference>
<accession>A0A2I1CHA2</accession>
<dbReference type="AlphaFoldDB" id="A0A2I1CHA2"/>
<dbReference type="GeneID" id="36532839"/>
<dbReference type="VEuPathDB" id="FungiDB:P174DRAFT_428472"/>
<evidence type="ECO:0000313" key="2">
    <source>
        <dbReference type="Proteomes" id="UP000234474"/>
    </source>
</evidence>
<name>A0A2I1CHA2_ASPN1</name>
<reference evidence="2" key="1">
    <citation type="journal article" date="2018" name="Proc. Natl. Acad. Sci. U.S.A.">
        <title>Linking secondary metabolites to gene clusters through genome sequencing of six diverse Aspergillus species.</title>
        <authorList>
            <person name="Kaerboelling I."/>
            <person name="Vesth T.C."/>
            <person name="Frisvad J.C."/>
            <person name="Nybo J.L."/>
            <person name="Theobald S."/>
            <person name="Kuo A."/>
            <person name="Bowyer P."/>
            <person name="Matsuda Y."/>
            <person name="Mondo S."/>
            <person name="Lyhne E.K."/>
            <person name="Kogle M.E."/>
            <person name="Clum A."/>
            <person name="Lipzen A."/>
            <person name="Salamov A."/>
            <person name="Ngan C.Y."/>
            <person name="Daum C."/>
            <person name="Chiniquy J."/>
            <person name="Barry K."/>
            <person name="LaButti K."/>
            <person name="Haridas S."/>
            <person name="Simmons B.A."/>
            <person name="Magnuson J.K."/>
            <person name="Mortensen U.H."/>
            <person name="Larsen T.O."/>
            <person name="Grigoriev I.V."/>
            <person name="Baker S.E."/>
            <person name="Andersen M.R."/>
        </authorList>
    </citation>
    <scope>NUCLEOTIDE SEQUENCE [LARGE SCALE GENOMIC DNA]</scope>
    <source>
        <strain evidence="2">IBT 16806</strain>
    </source>
</reference>
<dbReference type="Proteomes" id="UP000234474">
    <property type="component" value="Unassembled WGS sequence"/>
</dbReference>